<dbReference type="Gene3D" id="1.25.40.10">
    <property type="entry name" value="Tetratricopeptide repeat domain"/>
    <property type="match status" value="2"/>
</dbReference>
<keyword evidence="5" id="KW-0175">Coiled coil</keyword>
<dbReference type="InterPro" id="IPR011006">
    <property type="entry name" value="CheY-like_superfamily"/>
</dbReference>
<reference evidence="11" key="1">
    <citation type="submission" date="2019-01" db="EMBL/GenBank/DDBJ databases">
        <title>Cytophagaceae bacterium strain CAR-16.</title>
        <authorList>
            <person name="Chen W.-M."/>
        </authorList>
    </citation>
    <scope>NUCLEOTIDE SEQUENCE [LARGE SCALE GENOMIC DNA]</scope>
    <source>
        <strain evidence="11">ICH-30</strain>
    </source>
</reference>
<keyword evidence="3 4" id="KW-0597">Phosphoprotein</keyword>
<evidence type="ECO:0000256" key="4">
    <source>
        <dbReference type="PROSITE-ProRule" id="PRU00169"/>
    </source>
</evidence>
<dbReference type="GO" id="GO:0000155">
    <property type="term" value="F:phosphorelay sensor kinase activity"/>
    <property type="evidence" value="ECO:0007669"/>
    <property type="project" value="InterPro"/>
</dbReference>
<dbReference type="Gene3D" id="3.40.50.2300">
    <property type="match status" value="1"/>
</dbReference>
<dbReference type="InterPro" id="IPR001789">
    <property type="entry name" value="Sig_transdc_resp-reg_receiver"/>
</dbReference>
<feature type="transmembrane region" description="Helical" evidence="6">
    <location>
        <begin position="308"/>
        <end position="328"/>
    </location>
</feature>
<dbReference type="EC" id="2.7.13.3" evidence="2"/>
<keyword evidence="7" id="KW-0732">Signal</keyword>
<evidence type="ECO:0000256" key="5">
    <source>
        <dbReference type="SAM" id="Coils"/>
    </source>
</evidence>
<dbReference type="CDD" id="cd00082">
    <property type="entry name" value="HisKA"/>
    <property type="match status" value="1"/>
</dbReference>
<dbReference type="Pfam" id="PF00072">
    <property type="entry name" value="Response_reg"/>
    <property type="match status" value="1"/>
</dbReference>
<protein>
    <recommendedName>
        <fullName evidence="2">histidine kinase</fullName>
        <ecNumber evidence="2">2.7.13.3</ecNumber>
    </recommendedName>
</protein>
<name>A0A4Q1KRD7_9FLAO</name>
<dbReference type="Gene3D" id="1.10.287.130">
    <property type="match status" value="1"/>
</dbReference>
<comment type="catalytic activity">
    <reaction evidence="1">
        <text>ATP + protein L-histidine = ADP + protein N-phospho-L-histidine.</text>
        <dbReference type="EC" id="2.7.13.3"/>
    </reaction>
</comment>
<keyword evidence="11" id="KW-1185">Reference proteome</keyword>
<dbReference type="SMART" id="SM00387">
    <property type="entry name" value="HATPase_c"/>
    <property type="match status" value="1"/>
</dbReference>
<evidence type="ECO:0000259" key="9">
    <source>
        <dbReference type="PROSITE" id="PS50110"/>
    </source>
</evidence>
<evidence type="ECO:0000256" key="6">
    <source>
        <dbReference type="SAM" id="Phobius"/>
    </source>
</evidence>
<dbReference type="SUPFAM" id="SSF47384">
    <property type="entry name" value="Homodimeric domain of signal transducing histidine kinase"/>
    <property type="match status" value="1"/>
</dbReference>
<evidence type="ECO:0000256" key="1">
    <source>
        <dbReference type="ARBA" id="ARBA00000085"/>
    </source>
</evidence>
<dbReference type="PROSITE" id="PS50109">
    <property type="entry name" value="HIS_KIN"/>
    <property type="match status" value="1"/>
</dbReference>
<dbReference type="SMART" id="SM00028">
    <property type="entry name" value="TPR"/>
    <property type="match status" value="5"/>
</dbReference>
<feature type="domain" description="Response regulatory" evidence="9">
    <location>
        <begin position="611"/>
        <end position="725"/>
    </location>
</feature>
<dbReference type="CDD" id="cd16922">
    <property type="entry name" value="HATPase_EvgS-ArcB-TorS-like"/>
    <property type="match status" value="1"/>
</dbReference>
<dbReference type="OrthoDB" id="4457677at2"/>
<feature type="chain" id="PRO_5020638319" description="histidine kinase" evidence="7">
    <location>
        <begin position="21"/>
        <end position="730"/>
    </location>
</feature>
<dbReference type="AlphaFoldDB" id="A0A4Q1KRD7"/>
<dbReference type="Proteomes" id="UP000289734">
    <property type="component" value="Unassembled WGS sequence"/>
</dbReference>
<dbReference type="InterPro" id="IPR036890">
    <property type="entry name" value="HATPase_C_sf"/>
</dbReference>
<evidence type="ECO:0000256" key="7">
    <source>
        <dbReference type="SAM" id="SignalP"/>
    </source>
</evidence>
<dbReference type="SUPFAM" id="SSF55874">
    <property type="entry name" value="ATPase domain of HSP90 chaperone/DNA topoisomerase II/histidine kinase"/>
    <property type="match status" value="1"/>
</dbReference>
<organism evidence="10 11">
    <name type="scientific">Flavobacterium piscinae</name>
    <dbReference type="NCBI Taxonomy" id="2506424"/>
    <lineage>
        <taxon>Bacteria</taxon>
        <taxon>Pseudomonadati</taxon>
        <taxon>Bacteroidota</taxon>
        <taxon>Flavobacteriia</taxon>
        <taxon>Flavobacteriales</taxon>
        <taxon>Flavobacteriaceae</taxon>
        <taxon>Flavobacterium</taxon>
    </lineage>
</organism>
<dbReference type="InterPro" id="IPR004358">
    <property type="entry name" value="Sig_transdc_His_kin-like_C"/>
</dbReference>
<proteinExistence type="predicted"/>
<dbReference type="PANTHER" id="PTHR45339:SF5">
    <property type="entry name" value="HISTIDINE KINASE"/>
    <property type="match status" value="1"/>
</dbReference>
<feature type="coiled-coil region" evidence="5">
    <location>
        <begin position="268"/>
        <end position="302"/>
    </location>
</feature>
<dbReference type="SMART" id="SM00448">
    <property type="entry name" value="REC"/>
    <property type="match status" value="1"/>
</dbReference>
<accession>A0A4Q1KRD7</accession>
<evidence type="ECO:0000313" key="11">
    <source>
        <dbReference type="Proteomes" id="UP000289734"/>
    </source>
</evidence>
<dbReference type="InterPro" id="IPR036097">
    <property type="entry name" value="HisK_dim/P_sf"/>
</dbReference>
<dbReference type="RefSeq" id="WP_129464165.1">
    <property type="nucleotide sequence ID" value="NZ_SBKQ01000006.1"/>
</dbReference>
<dbReference type="Pfam" id="PF00512">
    <property type="entry name" value="HisKA"/>
    <property type="match status" value="1"/>
</dbReference>
<dbReference type="EMBL" id="SBKQ01000006">
    <property type="protein sequence ID" value="RXR32638.1"/>
    <property type="molecule type" value="Genomic_DNA"/>
</dbReference>
<dbReference type="FunFam" id="3.30.565.10:FF:000010">
    <property type="entry name" value="Sensor histidine kinase RcsC"/>
    <property type="match status" value="1"/>
</dbReference>
<dbReference type="PRINTS" id="PR00344">
    <property type="entry name" value="BCTRLSENSOR"/>
</dbReference>
<keyword evidence="6" id="KW-1133">Transmembrane helix</keyword>
<dbReference type="InterPro" id="IPR005467">
    <property type="entry name" value="His_kinase_dom"/>
</dbReference>
<gene>
    <name evidence="10" type="ORF">EQG68_07360</name>
</gene>
<dbReference type="InterPro" id="IPR011990">
    <property type="entry name" value="TPR-like_helical_dom_sf"/>
</dbReference>
<evidence type="ECO:0000313" key="10">
    <source>
        <dbReference type="EMBL" id="RXR32638.1"/>
    </source>
</evidence>
<dbReference type="Gene3D" id="3.30.565.10">
    <property type="entry name" value="Histidine kinase-like ATPase, C-terminal domain"/>
    <property type="match status" value="1"/>
</dbReference>
<sequence length="730" mass="83959">MSQKFGYLLLSIFLSFSVFSQEKKVTREDVLNLLITSDSLMFKTKYKQSLLLSNEALKKAKQLKNDNLIALSYNSIAGNYEEILEEDKALDFYKKAVVYSEKASNDTLKNWFYNNIGNIYLYRKNNVDVGIEYYNKSLEFSNRLKDTASTVLTKLNLSWAYFQKKDYTKAIQNLDFAEKHIDYMRFPDTETYLNLLLGMKFNHLKDNEKAKLYYEKAIAISTKNQLDSYLSDSYEQFANHLFEIGDYKNAYLALDKHEEVKDRVFRSENIKNAELVALKIELEESKKEIQKIKKERSLQSDNLKKTKIIVTLILVFLMLMMFLLYILYRNNIFRRKINNFLESKNEELNIAKEKAEEASKLKTQFISTISHELRTPLYGVVGITNMLSDEHKELANSPHLNSLKFSARYLLSLVNDLLQINKIEENKVVLEHVTMNVADEINMVSNSLSFIATRNNNKVITEIDPTIPEFLVGDKIRLSQILMNLVSNALKFTQNGEVKIKAGLDRKENSLCYIKFEVIDTGMGIAEKDLGKIFDKFVQIDRKEDDYQGAGLGLSIVKKLVKLFGSEIFVKSQEGKGTAFDFTIAFDSDSSKVNEIINNIPVDLSNAQIYKVLVVEDNKINQMVTRKIMEKSNFKTLIVDDGYAAIEALSKEPFDVVLMDINMPLINGFETTKLIRKKGLTIPIIALTAFAKDEISEEAFEAGMNDVLIKPFEPTKLIYSIEMLVKRKND</sequence>
<evidence type="ECO:0000256" key="3">
    <source>
        <dbReference type="ARBA" id="ARBA00022553"/>
    </source>
</evidence>
<dbReference type="InterPro" id="IPR019734">
    <property type="entry name" value="TPR_rpt"/>
</dbReference>
<dbReference type="Pfam" id="PF02518">
    <property type="entry name" value="HATPase_c"/>
    <property type="match status" value="1"/>
</dbReference>
<evidence type="ECO:0000259" key="8">
    <source>
        <dbReference type="PROSITE" id="PS50109"/>
    </source>
</evidence>
<dbReference type="SMART" id="SM00388">
    <property type="entry name" value="HisKA"/>
    <property type="match status" value="1"/>
</dbReference>
<dbReference type="SUPFAM" id="SSF52172">
    <property type="entry name" value="CheY-like"/>
    <property type="match status" value="1"/>
</dbReference>
<dbReference type="CDD" id="cd17546">
    <property type="entry name" value="REC_hyHK_CKI1_RcsC-like"/>
    <property type="match status" value="1"/>
</dbReference>
<feature type="modified residue" description="4-aspartylphosphate" evidence="4">
    <location>
        <position position="660"/>
    </location>
</feature>
<dbReference type="PANTHER" id="PTHR45339">
    <property type="entry name" value="HYBRID SIGNAL TRANSDUCTION HISTIDINE KINASE J"/>
    <property type="match status" value="1"/>
</dbReference>
<dbReference type="InterPro" id="IPR003594">
    <property type="entry name" value="HATPase_dom"/>
</dbReference>
<feature type="domain" description="Histidine kinase" evidence="8">
    <location>
        <begin position="368"/>
        <end position="588"/>
    </location>
</feature>
<dbReference type="SUPFAM" id="SSF48452">
    <property type="entry name" value="TPR-like"/>
    <property type="match status" value="1"/>
</dbReference>
<comment type="caution">
    <text evidence="10">The sequence shown here is derived from an EMBL/GenBank/DDBJ whole genome shotgun (WGS) entry which is preliminary data.</text>
</comment>
<keyword evidence="6" id="KW-0472">Membrane</keyword>
<dbReference type="InterPro" id="IPR003661">
    <property type="entry name" value="HisK_dim/P_dom"/>
</dbReference>
<evidence type="ECO:0000256" key="2">
    <source>
        <dbReference type="ARBA" id="ARBA00012438"/>
    </source>
</evidence>
<feature type="signal peptide" evidence="7">
    <location>
        <begin position="1"/>
        <end position="20"/>
    </location>
</feature>
<dbReference type="PROSITE" id="PS50110">
    <property type="entry name" value="RESPONSE_REGULATORY"/>
    <property type="match status" value="1"/>
</dbReference>
<keyword evidence="6" id="KW-0812">Transmembrane</keyword>